<keyword evidence="10" id="KW-1185">Reference proteome</keyword>
<keyword evidence="2 7" id="KW-0479">Metal-binding</keyword>
<dbReference type="HAMAP" id="MF_00657">
    <property type="entry name" value="Hydroxyl_YbiX"/>
    <property type="match status" value="1"/>
</dbReference>
<sequence>MLVRIPQLLSVEQITALRQRLEDAGGDWVDGRATAGTQGVKVKRNQQIAENSQTARELGDMVLTALERNPLFISATLPNRVYPPMFNRYEGGMHFGAHVDNAVRLLPGTGIKFRTDVSATLFLSAPEEYEGGELVMEDTYGAHSAKLSAGDVVVYPSSSLHHVTPVTRGVRLACVFWVQSLVSDDADRSLLFDLDNSIQRLTTDSPQHPSLVRLTNVYHNLLRRWVQV</sequence>
<name>A0A2T5MKT9_9GAMM</name>
<dbReference type="GO" id="GO:0005506">
    <property type="term" value="F:iron ion binding"/>
    <property type="evidence" value="ECO:0007669"/>
    <property type="project" value="UniProtKB-UniRule"/>
</dbReference>
<comment type="cofactor">
    <cofactor evidence="1 7">
        <name>L-ascorbate</name>
        <dbReference type="ChEBI" id="CHEBI:38290"/>
    </cofactor>
</comment>
<evidence type="ECO:0000256" key="5">
    <source>
        <dbReference type="ARBA" id="ARBA00023002"/>
    </source>
</evidence>
<dbReference type="InterPro" id="IPR006620">
    <property type="entry name" value="Pro_4_hyd_alph"/>
</dbReference>
<dbReference type="GO" id="GO:0006879">
    <property type="term" value="P:intracellular iron ion homeostasis"/>
    <property type="evidence" value="ECO:0007669"/>
    <property type="project" value="TreeGrafter"/>
</dbReference>
<dbReference type="NCBIfam" id="NF003974">
    <property type="entry name" value="PRK05467.1-3"/>
    <property type="match status" value="1"/>
</dbReference>
<feature type="domain" description="Fe2OG dioxygenase" evidence="8">
    <location>
        <begin position="80"/>
        <end position="180"/>
    </location>
</feature>
<dbReference type="RefSeq" id="WP_107938901.1">
    <property type="nucleotide sequence ID" value="NZ_QANS01000001.1"/>
</dbReference>
<keyword evidence="3 7" id="KW-0847">Vitamin C</keyword>
<dbReference type="GO" id="GO:0006974">
    <property type="term" value="P:DNA damage response"/>
    <property type="evidence" value="ECO:0007669"/>
    <property type="project" value="TreeGrafter"/>
</dbReference>
<dbReference type="GO" id="GO:0016706">
    <property type="term" value="F:2-oxoglutarate-dependent dioxygenase activity"/>
    <property type="evidence" value="ECO:0007669"/>
    <property type="project" value="UniProtKB-UniRule"/>
</dbReference>
<evidence type="ECO:0000256" key="3">
    <source>
        <dbReference type="ARBA" id="ARBA00022896"/>
    </source>
</evidence>
<dbReference type="Pfam" id="PF18331">
    <property type="entry name" value="PKHD_C"/>
    <property type="match status" value="1"/>
</dbReference>
<dbReference type="InterPro" id="IPR041097">
    <property type="entry name" value="PKHD_C"/>
</dbReference>
<keyword evidence="6 7" id="KW-0408">Iron</keyword>
<dbReference type="InterPro" id="IPR005123">
    <property type="entry name" value="Oxoglu/Fe-dep_dioxygenase_dom"/>
</dbReference>
<evidence type="ECO:0000313" key="9">
    <source>
        <dbReference type="EMBL" id="PTU33192.1"/>
    </source>
</evidence>
<feature type="binding site" evidence="7">
    <location>
        <position position="100"/>
    </location>
    <ligand>
        <name>Fe cation</name>
        <dbReference type="ChEBI" id="CHEBI:24875"/>
    </ligand>
</feature>
<feature type="binding site" evidence="7">
    <location>
        <position position="98"/>
    </location>
    <ligand>
        <name>Fe cation</name>
        <dbReference type="ChEBI" id="CHEBI:24875"/>
    </ligand>
</feature>
<dbReference type="OrthoDB" id="9812472at2"/>
<dbReference type="InterPro" id="IPR044862">
    <property type="entry name" value="Pro_4_hyd_alph_FE2OG_OXY"/>
</dbReference>
<evidence type="ECO:0000256" key="4">
    <source>
        <dbReference type="ARBA" id="ARBA00022964"/>
    </source>
</evidence>
<evidence type="ECO:0000256" key="6">
    <source>
        <dbReference type="ARBA" id="ARBA00023004"/>
    </source>
</evidence>
<comment type="caution">
    <text evidence="9">The sequence shown here is derived from an EMBL/GenBank/DDBJ whole genome shotgun (WGS) entry which is preliminary data.</text>
</comment>
<accession>A0A2T5MKT9</accession>
<keyword evidence="4 7" id="KW-0223">Dioxygenase</keyword>
<keyword evidence="5 7" id="KW-0560">Oxidoreductase</keyword>
<dbReference type="PANTHER" id="PTHR41536:SF1">
    <property type="entry name" value="PKHD-TYPE HYDROXYLASE YBIX"/>
    <property type="match status" value="1"/>
</dbReference>
<organism evidence="9 10">
    <name type="scientific">Stenotrophobium rhamnosiphilum</name>
    <dbReference type="NCBI Taxonomy" id="2029166"/>
    <lineage>
        <taxon>Bacteria</taxon>
        <taxon>Pseudomonadati</taxon>
        <taxon>Pseudomonadota</taxon>
        <taxon>Gammaproteobacteria</taxon>
        <taxon>Nevskiales</taxon>
        <taxon>Nevskiaceae</taxon>
        <taxon>Stenotrophobium</taxon>
    </lineage>
</organism>
<evidence type="ECO:0000313" key="10">
    <source>
        <dbReference type="Proteomes" id="UP000244248"/>
    </source>
</evidence>
<comment type="cofactor">
    <cofactor evidence="7">
        <name>Fe(2+)</name>
        <dbReference type="ChEBI" id="CHEBI:29033"/>
    </cofactor>
    <text evidence="7">Binds 1 Fe(2+) ion per subunit.</text>
</comment>
<dbReference type="Pfam" id="PF13640">
    <property type="entry name" value="2OG-FeII_Oxy_3"/>
    <property type="match status" value="1"/>
</dbReference>
<evidence type="ECO:0000256" key="1">
    <source>
        <dbReference type="ARBA" id="ARBA00001961"/>
    </source>
</evidence>
<dbReference type="SUPFAM" id="SSF51197">
    <property type="entry name" value="Clavaminate synthase-like"/>
    <property type="match status" value="1"/>
</dbReference>
<gene>
    <name evidence="9" type="ORF">CJD38_03570</name>
</gene>
<dbReference type="NCBIfam" id="NF003975">
    <property type="entry name" value="PRK05467.1-4"/>
    <property type="match status" value="1"/>
</dbReference>
<evidence type="ECO:0000259" key="8">
    <source>
        <dbReference type="PROSITE" id="PS51471"/>
    </source>
</evidence>
<feature type="binding site" evidence="7">
    <location>
        <position position="161"/>
    </location>
    <ligand>
        <name>Fe cation</name>
        <dbReference type="ChEBI" id="CHEBI:24875"/>
    </ligand>
</feature>
<dbReference type="PROSITE" id="PS51471">
    <property type="entry name" value="FE2OG_OXY"/>
    <property type="match status" value="1"/>
</dbReference>
<reference evidence="9 10" key="1">
    <citation type="submission" date="2018-04" db="EMBL/GenBank/DDBJ databases">
        <title>Novel species isolated from glacier.</title>
        <authorList>
            <person name="Liu Q."/>
            <person name="Xin Y.-H."/>
        </authorList>
    </citation>
    <scope>NUCLEOTIDE SEQUENCE [LARGE SCALE GENOMIC DNA]</scope>
    <source>
        <strain evidence="9 10">GT1R17</strain>
    </source>
</reference>
<dbReference type="PANTHER" id="PTHR41536">
    <property type="entry name" value="PKHD-TYPE HYDROXYLASE YBIX"/>
    <property type="match status" value="1"/>
</dbReference>
<dbReference type="GO" id="GO:0031418">
    <property type="term" value="F:L-ascorbic acid binding"/>
    <property type="evidence" value="ECO:0007669"/>
    <property type="project" value="UniProtKB-KW"/>
</dbReference>
<dbReference type="InterPro" id="IPR023550">
    <property type="entry name" value="PKHD_hydroxylase"/>
</dbReference>
<dbReference type="AlphaFoldDB" id="A0A2T5MKT9"/>
<dbReference type="Gene3D" id="2.60.120.620">
    <property type="entry name" value="q2cbj1_9rhob like domain"/>
    <property type="match status" value="1"/>
</dbReference>
<feature type="binding site" evidence="7">
    <location>
        <position position="171"/>
    </location>
    <ligand>
        <name>2-oxoglutarate</name>
        <dbReference type="ChEBI" id="CHEBI:16810"/>
    </ligand>
</feature>
<protein>
    <submittedName>
        <fullName evidence="9">Fe2+-dependent dioxygenase</fullName>
    </submittedName>
</protein>
<proteinExistence type="inferred from homology"/>
<evidence type="ECO:0000256" key="2">
    <source>
        <dbReference type="ARBA" id="ARBA00022723"/>
    </source>
</evidence>
<dbReference type="SMART" id="SM00702">
    <property type="entry name" value="P4Hc"/>
    <property type="match status" value="1"/>
</dbReference>
<dbReference type="Proteomes" id="UP000244248">
    <property type="component" value="Unassembled WGS sequence"/>
</dbReference>
<dbReference type="EMBL" id="QANS01000001">
    <property type="protein sequence ID" value="PTU33192.1"/>
    <property type="molecule type" value="Genomic_DNA"/>
</dbReference>
<dbReference type="Gene3D" id="4.10.860.20">
    <property type="entry name" value="Rabenosyn, Rab binding domain"/>
    <property type="match status" value="1"/>
</dbReference>
<evidence type="ECO:0000256" key="7">
    <source>
        <dbReference type="HAMAP-Rule" id="MF_00657"/>
    </source>
</evidence>